<protein>
    <submittedName>
        <fullName evidence="1">Uncharacterized protein</fullName>
    </submittedName>
</protein>
<evidence type="ECO:0000313" key="2">
    <source>
        <dbReference type="Proteomes" id="UP000244073"/>
    </source>
</evidence>
<dbReference type="GeneID" id="63809970"/>
<reference evidence="1 2" key="1">
    <citation type="journal article" date="2018" name="Proc. Natl. Acad. Sci. U.S.A.">
        <title>Linking secondary metabolites to gene clusters through genome sequencing of six diverse Aspergillus species.</title>
        <authorList>
            <person name="Kaerboelling I."/>
            <person name="Vesth T.C."/>
            <person name="Frisvad J.C."/>
            <person name="Nybo J.L."/>
            <person name="Theobald S."/>
            <person name="Kuo A."/>
            <person name="Bowyer P."/>
            <person name="Matsuda Y."/>
            <person name="Mondo S."/>
            <person name="Lyhne E.K."/>
            <person name="Kogle M.E."/>
            <person name="Clum A."/>
            <person name="Lipzen A."/>
            <person name="Salamov A."/>
            <person name="Ngan C.Y."/>
            <person name="Daum C."/>
            <person name="Chiniquy J."/>
            <person name="Barry K."/>
            <person name="LaButti K."/>
            <person name="Haridas S."/>
            <person name="Simmons B.A."/>
            <person name="Magnuson J.K."/>
            <person name="Mortensen U.H."/>
            <person name="Larsen T.O."/>
            <person name="Grigoriev I.V."/>
            <person name="Baker S.E."/>
            <person name="Andersen M.R."/>
        </authorList>
    </citation>
    <scope>NUCLEOTIDE SEQUENCE [LARGE SCALE GENOMIC DNA]</scope>
    <source>
        <strain evidence="1 2">IBT 24754</strain>
    </source>
</reference>
<organism evidence="1 2">
    <name type="scientific">Aspergillus ochraceoroseus IBT 24754</name>
    <dbReference type="NCBI Taxonomy" id="1392256"/>
    <lineage>
        <taxon>Eukaryota</taxon>
        <taxon>Fungi</taxon>
        <taxon>Dikarya</taxon>
        <taxon>Ascomycota</taxon>
        <taxon>Pezizomycotina</taxon>
        <taxon>Eurotiomycetes</taxon>
        <taxon>Eurotiomycetidae</taxon>
        <taxon>Eurotiales</taxon>
        <taxon>Aspergillaceae</taxon>
        <taxon>Aspergillus</taxon>
        <taxon>Aspergillus subgen. Nidulantes</taxon>
    </lineage>
</organism>
<feature type="non-terminal residue" evidence="1">
    <location>
        <position position="1"/>
    </location>
</feature>
<proteinExistence type="predicted"/>
<evidence type="ECO:0000313" key="1">
    <source>
        <dbReference type="EMBL" id="PTU17998.1"/>
    </source>
</evidence>
<dbReference type="VEuPathDB" id="FungiDB:P175DRAFT_0417893"/>
<dbReference type="RefSeq" id="XP_040749390.1">
    <property type="nucleotide sequence ID" value="XM_040893088.1"/>
</dbReference>
<accession>A0A2T5LNY7</accession>
<gene>
    <name evidence="1" type="ORF">P175DRAFT_0417893</name>
</gene>
<sequence>VIIHYAGHGMELRGRFHLVDRRVNGRTCDAMRYMLDLASEEEYDLRDVSNVDVLFVLDCSYSITYGNTIVEIISATARDNPRTNSPPATTFTNKILDEARRRHGDGHEYIEIANLVETLKAQGTGVISPTHCLKIGAASVCIPLTGVTAIDPTIIPPSLRAVF</sequence>
<feature type="non-terminal residue" evidence="1">
    <location>
        <position position="163"/>
    </location>
</feature>
<dbReference type="Proteomes" id="UP000244073">
    <property type="component" value="Unassembled WGS sequence"/>
</dbReference>
<dbReference type="AlphaFoldDB" id="A0A2T5LNY7"/>
<dbReference type="EMBL" id="MSFN02000008">
    <property type="protein sequence ID" value="PTU17998.1"/>
    <property type="molecule type" value="Genomic_DNA"/>
</dbReference>
<comment type="caution">
    <text evidence="1">The sequence shown here is derived from an EMBL/GenBank/DDBJ whole genome shotgun (WGS) entry which is preliminary data.</text>
</comment>
<dbReference type="OrthoDB" id="4760831at2759"/>
<name>A0A2T5LNY7_9EURO</name>